<evidence type="ECO:0000313" key="1">
    <source>
        <dbReference type="EMBL" id="KAI3356869.1"/>
    </source>
</evidence>
<proteinExistence type="predicted"/>
<dbReference type="EMBL" id="CM041549">
    <property type="protein sequence ID" value="KAI3356869.1"/>
    <property type="molecule type" value="Genomic_DNA"/>
</dbReference>
<gene>
    <name evidence="1" type="ORF">L3Q82_003525</name>
</gene>
<dbReference type="Proteomes" id="UP000831701">
    <property type="component" value="Chromosome 19"/>
</dbReference>
<comment type="caution">
    <text evidence="1">The sequence shown here is derived from an EMBL/GenBank/DDBJ whole genome shotgun (WGS) entry which is preliminary data.</text>
</comment>
<organism evidence="1 2">
    <name type="scientific">Scortum barcoo</name>
    <name type="common">barcoo grunter</name>
    <dbReference type="NCBI Taxonomy" id="214431"/>
    <lineage>
        <taxon>Eukaryota</taxon>
        <taxon>Metazoa</taxon>
        <taxon>Chordata</taxon>
        <taxon>Craniata</taxon>
        <taxon>Vertebrata</taxon>
        <taxon>Euteleostomi</taxon>
        <taxon>Actinopterygii</taxon>
        <taxon>Neopterygii</taxon>
        <taxon>Teleostei</taxon>
        <taxon>Neoteleostei</taxon>
        <taxon>Acanthomorphata</taxon>
        <taxon>Eupercaria</taxon>
        <taxon>Centrarchiformes</taxon>
        <taxon>Terapontoidei</taxon>
        <taxon>Terapontidae</taxon>
        <taxon>Scortum</taxon>
    </lineage>
</organism>
<sequence>MSTRAASARDPELCSPPAAASAERPTGCGRRANYSYRGAPRLSESACFLIGCDTLMRFLLVPEDEHGHRLHGGPPPWRKAAGEPEEAELSDVGEEGDQHAGDPLRDRHLIWGREDRKVCCDRENCRMTEGKLCQVQLLDDRKLELLVQPKLLSYELLDLVSSHFNLKEKEFFGLAFFDDNGQRKWLQMDRRVLEHDFSKKPGPIVLSFLVRFYVENITQLKDIITVELFFLNAKSAVYNEIIEVESENVFKLAANALQEAKGDYTSEDRVIEYYKQLKGVSRGHAIVQYLTLVESLPTYGVHYYEVKDKQGIPWWLGISYKGIGQYDLQDKLKPRKLYQWKQLENLYFREKKFAVEVNDPHRRAVTKRTFGQTGLLIHTWYASHSLIKTIWVMAISQHQFYLDRKQSKAKLGTARSLEEIAMDLTEHGGAKINRLGDAGLKNNLITASNGSLVSTGSADSEMSEEQKKEKLSELRKKEQEIQDILAKKTKELKKICLREAELTGKLPKEYPLSSGERPPQVRRRVGTAFKLDDLFPYNEDPFLRNLESRFALQQKIVEAAKKLANETELCKTVKKKRRRNCLDAMHKLQQIEDEMNQYRIKKGKKPMQRASVIIADELVRSDCSSLSSLPLDDDDSDSVGQRPRSRSVQGSPQLSPMRSLGAEYDVERQGPPRENHHNKNHSRLAFEGQEASHYQNPREVSSTHSSPYKTLPRPPRDPRSMPPTPVMTRNAYSSSQLRSEGSPHCFRHRSGSLESQPRLRKDTDSEKPVFMLSPAHRSNSTEVLEDCSSYTSQSSLDYCGASNSHYSTLDSRTSTMHRLHRKVEVYGNTGSMPNLVQHHSGCSYSCETSAHFAPSAYYVSGYPCPDMEPYANGAYVYENEVEGHYNVNPSYQINGYHGHDRFRHYSSDRADSLSQNPYATVRPPRSREGPRNELLAKNMQKALVAEHLKGWYHRSRGHREGGRGMLAGYDFDSGSQLSLGYQTMPAAFSHSSRTTSFSSVSSVESAGNWRNQLAVGLTEYDSPDTPQYPQPGAPASPYNRSPTHSRRKKSHSANMSNSRDFEDVNEEDIDEDEILAMLSPEELRELQSEMDVIIAPDESVPVGQRQKDQTEKPPTGTFDHRSLVDYLYWEKESKRMLEEERVPATLLPSEKTLREEAEKKEKEENKEDGEYEVYEVVEEIIEEEAIDGTDGGEIIEEIIEEIVEEVDERDEKGKDVDVKDEEEQKSSVNADKQENTDKHVDPPDNSNTEKEPENNADENQPPADTKEKSESSAPEHGTPQVEEKEEIKTTDSLPPKVASEEPQINETDDKLPQKEERKINKLKIPKLALNNIKMTSRPSGNETNLDSTLDKIRNNNPSVTEVNLNNIENIPKEMLLDYVNALKKNKHVKTFSIANTGVDENIAFNLANMLRENRSITTLNIESNFITGKGIVAIIRCLQFNETLTELRFHNQRHMLGHHAEMEISRLLKANNTLLKMGYHFEQPGPRMVVTNILTRNLDRQRQLRKEEQRQQQVKEQRELMQMYENSLNLPPGLLQMLGYIPPLEVLQEHGLVPPTAELSAVPQTHQQTEQPKPQKQLKHKSKSKQPGGEPANPLRDVQLKRTPKKRDPLLELDPRDDRRPERPSFQLRKTPKVRDVGSGVMADERANLSDVIKTLKPVPRRRVPPKVELTPRDQLLDEIKKSNVAYLKAIV</sequence>
<accession>A0ACB8VMW0</accession>
<name>A0ACB8VMW0_9TELE</name>
<reference evidence="1" key="1">
    <citation type="submission" date="2022-04" db="EMBL/GenBank/DDBJ databases">
        <title>Jade perch genome.</title>
        <authorList>
            <person name="Chao B."/>
        </authorList>
    </citation>
    <scope>NUCLEOTIDE SEQUENCE</scope>
    <source>
        <strain evidence="1">CB-2022</strain>
    </source>
</reference>
<protein>
    <submittedName>
        <fullName evidence="1">Uncharacterized protein</fullName>
    </submittedName>
</protein>
<evidence type="ECO:0000313" key="2">
    <source>
        <dbReference type="Proteomes" id="UP000831701"/>
    </source>
</evidence>
<keyword evidence="2" id="KW-1185">Reference proteome</keyword>